<dbReference type="Proteomes" id="UP000722485">
    <property type="component" value="Unassembled WGS sequence"/>
</dbReference>
<dbReference type="AlphaFoldDB" id="A0A9P5H646"/>
<gene>
    <name evidence="2" type="ORF">G7Z17_g7980</name>
</gene>
<name>A0A9P5H646_9HYPO</name>
<evidence type="ECO:0000313" key="3">
    <source>
        <dbReference type="Proteomes" id="UP000722485"/>
    </source>
</evidence>
<organism evidence="2 3">
    <name type="scientific">Cylindrodendrum hubeiense</name>
    <dbReference type="NCBI Taxonomy" id="595255"/>
    <lineage>
        <taxon>Eukaryota</taxon>
        <taxon>Fungi</taxon>
        <taxon>Dikarya</taxon>
        <taxon>Ascomycota</taxon>
        <taxon>Pezizomycotina</taxon>
        <taxon>Sordariomycetes</taxon>
        <taxon>Hypocreomycetidae</taxon>
        <taxon>Hypocreales</taxon>
        <taxon>Nectriaceae</taxon>
        <taxon>Cylindrodendrum</taxon>
    </lineage>
</organism>
<proteinExistence type="predicted"/>
<keyword evidence="1" id="KW-0812">Transmembrane</keyword>
<comment type="caution">
    <text evidence="2">The sequence shown here is derived from an EMBL/GenBank/DDBJ whole genome shotgun (WGS) entry which is preliminary data.</text>
</comment>
<accession>A0A9P5H646</accession>
<protein>
    <submittedName>
        <fullName evidence="2">Uncharacterized protein</fullName>
    </submittedName>
</protein>
<dbReference type="EMBL" id="JAANBB010000189">
    <property type="protein sequence ID" value="KAF7547073.1"/>
    <property type="molecule type" value="Genomic_DNA"/>
</dbReference>
<keyword evidence="1" id="KW-1133">Transmembrane helix</keyword>
<feature type="transmembrane region" description="Helical" evidence="1">
    <location>
        <begin position="98"/>
        <end position="120"/>
    </location>
</feature>
<sequence length="189" mass="20124">MLCGLCGTLIAPVGSSSRSPTTVRAVALTIGLHAVDGNARIIRLLPKTGIIPALTRRLPWLPMAPKALIASSDPSISSPSLALHPLHPVRHHPLRLDVVGIFFIAAAFYGYACILPYILLPVRGGALATARPVVALCRNCTAPLTPRIDVVDVEMYICRFVYGLLDWPGPGPWHGMGAGSMEHAEAALR</sequence>
<evidence type="ECO:0000256" key="1">
    <source>
        <dbReference type="SAM" id="Phobius"/>
    </source>
</evidence>
<keyword evidence="1" id="KW-0472">Membrane</keyword>
<reference evidence="2" key="1">
    <citation type="submission" date="2020-03" db="EMBL/GenBank/DDBJ databases">
        <title>Draft Genome Sequence of Cylindrodendrum hubeiense.</title>
        <authorList>
            <person name="Buettner E."/>
            <person name="Kellner H."/>
        </authorList>
    </citation>
    <scope>NUCLEOTIDE SEQUENCE</scope>
    <source>
        <strain evidence="2">IHI 201604</strain>
    </source>
</reference>
<evidence type="ECO:0000313" key="2">
    <source>
        <dbReference type="EMBL" id="KAF7547073.1"/>
    </source>
</evidence>
<keyword evidence="3" id="KW-1185">Reference proteome</keyword>